<sequence length="56" mass="5842">MSVSIGVLRPSWLTRLRAVDLLSAAAALNPDAHSVWPSSRAAPATRADGASGIDER</sequence>
<dbReference type="EMBL" id="CP108021">
    <property type="protein sequence ID" value="WUM19287.1"/>
    <property type="molecule type" value="Genomic_DNA"/>
</dbReference>
<name>A0AAU4JZY2_9NOCA</name>
<reference evidence="2 3" key="1">
    <citation type="submission" date="2022-10" db="EMBL/GenBank/DDBJ databases">
        <title>The complete genomes of actinobacterial strains from the NBC collection.</title>
        <authorList>
            <person name="Joergensen T.S."/>
            <person name="Alvarez Arevalo M."/>
            <person name="Sterndorff E.B."/>
            <person name="Faurdal D."/>
            <person name="Vuksanovic O."/>
            <person name="Mourched A.-S."/>
            <person name="Charusanti P."/>
            <person name="Shaw S."/>
            <person name="Blin K."/>
            <person name="Weber T."/>
        </authorList>
    </citation>
    <scope>NUCLEOTIDE SEQUENCE [LARGE SCALE GENOMIC DNA]</scope>
    <source>
        <strain evidence="2 3">NBC_00319</strain>
    </source>
</reference>
<dbReference type="Proteomes" id="UP001432128">
    <property type="component" value="Chromosome"/>
</dbReference>
<gene>
    <name evidence="2" type="ORF">OG579_16485</name>
</gene>
<evidence type="ECO:0000313" key="3">
    <source>
        <dbReference type="Proteomes" id="UP001432128"/>
    </source>
</evidence>
<accession>A0AAU4JZY2</accession>
<dbReference type="RefSeq" id="WP_328856811.1">
    <property type="nucleotide sequence ID" value="NZ_CP108021.1"/>
</dbReference>
<keyword evidence="3" id="KW-1185">Reference proteome</keyword>
<proteinExistence type="predicted"/>
<evidence type="ECO:0000256" key="1">
    <source>
        <dbReference type="SAM" id="MobiDB-lite"/>
    </source>
</evidence>
<protein>
    <submittedName>
        <fullName evidence="2">Uncharacterized protein</fullName>
    </submittedName>
</protein>
<evidence type="ECO:0000313" key="2">
    <source>
        <dbReference type="EMBL" id="WUM19287.1"/>
    </source>
</evidence>
<feature type="region of interest" description="Disordered" evidence="1">
    <location>
        <begin position="34"/>
        <end position="56"/>
    </location>
</feature>
<dbReference type="AlphaFoldDB" id="A0AAU4JZY2"/>
<organism evidence="2 3">
    <name type="scientific">Williamsia herbipolensis</name>
    <dbReference type="NCBI Taxonomy" id="1603258"/>
    <lineage>
        <taxon>Bacteria</taxon>
        <taxon>Bacillati</taxon>
        <taxon>Actinomycetota</taxon>
        <taxon>Actinomycetes</taxon>
        <taxon>Mycobacteriales</taxon>
        <taxon>Nocardiaceae</taxon>
        <taxon>Williamsia</taxon>
    </lineage>
</organism>
<dbReference type="KEGG" id="whr:OG579_16485"/>